<sequence length="141" mass="14677">MTVGLQAEFGYARSLACLAANFGPVAWKIASQKIERALPAGLKFGPGWAGQQGALVQRLQCLLVCLARSPEAITLPIDRKFSGTLPDSGQELPLVPGGVPCKPLGAADSVPSDLNVRFQSPGSPSSSLLVDSPQPDLALQL</sequence>
<gene>
    <name evidence="2" type="ORF">NE237_018747</name>
</gene>
<dbReference type="InterPro" id="IPR051831">
    <property type="entry name" value="Bromodomain_contain_prot"/>
</dbReference>
<comment type="caution">
    <text evidence="2">The sequence shown here is derived from an EMBL/GenBank/DDBJ whole genome shotgun (WGS) entry which is preliminary data.</text>
</comment>
<proteinExistence type="predicted"/>
<feature type="compositionally biased region" description="Polar residues" evidence="1">
    <location>
        <begin position="117"/>
        <end position="129"/>
    </location>
</feature>
<dbReference type="Proteomes" id="UP001141806">
    <property type="component" value="Unassembled WGS sequence"/>
</dbReference>
<evidence type="ECO:0000313" key="2">
    <source>
        <dbReference type="EMBL" id="KAJ4966898.1"/>
    </source>
</evidence>
<dbReference type="PANTHER" id="PTHR22881">
    <property type="entry name" value="BROMODOMAIN CONTAINING PROTEIN"/>
    <property type="match status" value="1"/>
</dbReference>
<dbReference type="AlphaFoldDB" id="A0A9Q0QPB0"/>
<dbReference type="PANTHER" id="PTHR22881:SF27">
    <property type="entry name" value="BROMODOMAIN CONTAINING 7_9"/>
    <property type="match status" value="1"/>
</dbReference>
<dbReference type="EMBL" id="JAMYWD010000007">
    <property type="protein sequence ID" value="KAJ4966898.1"/>
    <property type="molecule type" value="Genomic_DNA"/>
</dbReference>
<dbReference type="OrthoDB" id="21449at2759"/>
<feature type="region of interest" description="Disordered" evidence="1">
    <location>
        <begin position="113"/>
        <end position="141"/>
    </location>
</feature>
<evidence type="ECO:0000256" key="1">
    <source>
        <dbReference type="SAM" id="MobiDB-lite"/>
    </source>
</evidence>
<protein>
    <submittedName>
        <fullName evidence="2">Uncharacterized protein</fullName>
    </submittedName>
</protein>
<evidence type="ECO:0000313" key="3">
    <source>
        <dbReference type="Proteomes" id="UP001141806"/>
    </source>
</evidence>
<name>A0A9Q0QPB0_9MAGN</name>
<reference evidence="2" key="1">
    <citation type="journal article" date="2023" name="Plant J.">
        <title>The genome of the king protea, Protea cynaroides.</title>
        <authorList>
            <person name="Chang J."/>
            <person name="Duong T.A."/>
            <person name="Schoeman C."/>
            <person name="Ma X."/>
            <person name="Roodt D."/>
            <person name="Barker N."/>
            <person name="Li Z."/>
            <person name="Van de Peer Y."/>
            <person name="Mizrachi E."/>
        </authorList>
    </citation>
    <scope>NUCLEOTIDE SEQUENCE</scope>
    <source>
        <tissue evidence="2">Young leaves</tissue>
    </source>
</reference>
<organism evidence="2 3">
    <name type="scientific">Protea cynaroides</name>
    <dbReference type="NCBI Taxonomy" id="273540"/>
    <lineage>
        <taxon>Eukaryota</taxon>
        <taxon>Viridiplantae</taxon>
        <taxon>Streptophyta</taxon>
        <taxon>Embryophyta</taxon>
        <taxon>Tracheophyta</taxon>
        <taxon>Spermatophyta</taxon>
        <taxon>Magnoliopsida</taxon>
        <taxon>Proteales</taxon>
        <taxon>Proteaceae</taxon>
        <taxon>Protea</taxon>
    </lineage>
</organism>
<keyword evidence="3" id="KW-1185">Reference proteome</keyword>
<accession>A0A9Q0QPB0</accession>